<organism evidence="2 3">
    <name type="scientific">Haloarcula hispanica</name>
    <dbReference type="NCBI Taxonomy" id="51589"/>
    <lineage>
        <taxon>Archaea</taxon>
        <taxon>Methanobacteriati</taxon>
        <taxon>Methanobacteriota</taxon>
        <taxon>Stenosarchaea group</taxon>
        <taxon>Halobacteria</taxon>
        <taxon>Halobacteriales</taxon>
        <taxon>Haloarculaceae</taxon>
        <taxon>Haloarcula</taxon>
    </lineage>
</organism>
<protein>
    <submittedName>
        <fullName evidence="2">Uncharacterized protein</fullName>
    </submittedName>
</protein>
<dbReference type="AlphaFoldDB" id="A0A482T0V0"/>
<evidence type="ECO:0000256" key="1">
    <source>
        <dbReference type="SAM" id="MobiDB-lite"/>
    </source>
</evidence>
<evidence type="ECO:0000313" key="3">
    <source>
        <dbReference type="Proteomes" id="UP000293535"/>
    </source>
</evidence>
<dbReference type="Proteomes" id="UP000293535">
    <property type="component" value="Unassembled WGS sequence"/>
</dbReference>
<dbReference type="RefSeq" id="WP_064287698.1">
    <property type="nucleotide sequence ID" value="NZ_JAFKAA010000002.1"/>
</dbReference>
<gene>
    <name evidence="2" type="ORF">ELS20_07980</name>
</gene>
<proteinExistence type="predicted"/>
<accession>A0A482T0V0</accession>
<name>A0A482T0V0_HALHI</name>
<reference evidence="2 3" key="1">
    <citation type="submission" date="2018-12" db="EMBL/GenBank/DDBJ databases">
        <title>Draft genome sequence of Haloarcula hispinica strain 18.1, an halophilic archaeon isolated from Chott El Jerid of Southern Tunisia.</title>
        <authorList>
            <person name="Najjari A."/>
            <person name="Ben Dhia O."/>
            <person name="Ferjani R."/>
            <person name="Mahjoubi M."/>
            <person name="Sghaier H."/>
            <person name="Elshahed M."/>
            <person name="Ouzari H.I."/>
            <person name="Cherid A."/>
            <person name="Youssef N."/>
        </authorList>
    </citation>
    <scope>NUCLEOTIDE SEQUENCE [LARGE SCALE GENOMIC DNA]</scope>
    <source>
        <strain evidence="2 3">18.1</strain>
    </source>
</reference>
<feature type="region of interest" description="Disordered" evidence="1">
    <location>
        <begin position="109"/>
        <end position="139"/>
    </location>
</feature>
<comment type="caution">
    <text evidence="2">The sequence shown here is derived from an EMBL/GenBank/DDBJ whole genome shotgun (WGS) entry which is preliminary data.</text>
</comment>
<evidence type="ECO:0000313" key="2">
    <source>
        <dbReference type="EMBL" id="RYJ09948.1"/>
    </source>
</evidence>
<sequence length="528" mass="55468">MASNETTVSGDVLYQDGDDLSETNLTRSAARSNATDYVERGMGVIVDAAAGTIDIGSGHCIVQDGIHAFDVFPNQITDISLPAPNGTNHVYLVIDETVDDDIAYHVDDDDTPPANPSLKIATADGDAGTSTPVNPRPDVQLGDTDIQRLVAALDANGQDIQNVGTLDGDLVSTSVNNTVRVQPTDDLVSVVANDLTAGDHLIIDTGDTTDAHAVDSTVTFSVPCSIEFRGYVKPTGDFTAIELNNVSGSYTIYPKGREGFVVSDDDGVTTAGSHGFVTHNGYQMATQGRADGFGGHGVFQHQASSGDKLNHCIVDWLIGSTGGNGFRNENTTGNASNVNGHYGRVQVFGSESNGVEMVDGTRNRMTVVGASGTGGNSALNEGDGAGKNLYWLEEEGWGNNPSVNSTSRLWVLSSDNISQGGWHAGNPRRAVTFRGSDGVLDVEAYYEFHCDSGSPHTFSLPSDAPQGTDAIIKDFDGQANTNNLTIDTEGSGTIDGNSSIKIDTNYGYRRLLNVSSGDGGNWVIVGSD</sequence>
<dbReference type="EMBL" id="RZIG01000002">
    <property type="protein sequence ID" value="RYJ09948.1"/>
    <property type="molecule type" value="Genomic_DNA"/>
</dbReference>